<proteinExistence type="predicted"/>
<keyword evidence="3" id="KW-1185">Reference proteome</keyword>
<dbReference type="PANTHER" id="PTHR45947">
    <property type="entry name" value="SULFOQUINOVOSYL TRANSFERASE SQD2"/>
    <property type="match status" value="1"/>
</dbReference>
<organism evidence="2 3">
    <name type="scientific">Longibaculum muris</name>
    <dbReference type="NCBI Taxonomy" id="1796628"/>
    <lineage>
        <taxon>Bacteria</taxon>
        <taxon>Bacillati</taxon>
        <taxon>Bacillota</taxon>
        <taxon>Erysipelotrichia</taxon>
        <taxon>Erysipelotrichales</taxon>
        <taxon>Coprobacillaceae</taxon>
        <taxon>Longibaculum</taxon>
    </lineage>
</organism>
<dbReference type="InterPro" id="IPR050194">
    <property type="entry name" value="Glycosyltransferase_grp1"/>
</dbReference>
<dbReference type="SUPFAM" id="SSF53756">
    <property type="entry name" value="UDP-Glycosyltransferase/glycogen phosphorylase"/>
    <property type="match status" value="1"/>
</dbReference>
<reference evidence="2 3" key="1">
    <citation type="submission" date="2019-03" db="EMBL/GenBank/DDBJ databases">
        <title>Genomic Encyclopedia of Type Strains, Phase IV (KMG-IV): sequencing the most valuable type-strain genomes for metagenomic binning, comparative biology and taxonomic classification.</title>
        <authorList>
            <person name="Goeker M."/>
        </authorList>
    </citation>
    <scope>NUCLEOTIDE SEQUENCE [LARGE SCALE GENOMIC DNA]</scope>
    <source>
        <strain evidence="2 3">DSM 29487</strain>
    </source>
</reference>
<dbReference type="GO" id="GO:0016758">
    <property type="term" value="F:hexosyltransferase activity"/>
    <property type="evidence" value="ECO:0007669"/>
    <property type="project" value="TreeGrafter"/>
</dbReference>
<dbReference type="AlphaFoldDB" id="A0A4R3Z991"/>
<dbReference type="InterPro" id="IPR001296">
    <property type="entry name" value="Glyco_trans_1"/>
</dbReference>
<name>A0A4R3Z991_9FIRM</name>
<dbReference type="GeneID" id="98914957"/>
<accession>A0A4R3Z991</accession>
<dbReference type="Pfam" id="PF00534">
    <property type="entry name" value="Glycos_transf_1"/>
    <property type="match status" value="1"/>
</dbReference>
<evidence type="ECO:0000259" key="1">
    <source>
        <dbReference type="Pfam" id="PF00534"/>
    </source>
</evidence>
<evidence type="ECO:0000313" key="3">
    <source>
        <dbReference type="Proteomes" id="UP000295515"/>
    </source>
</evidence>
<dbReference type="CDD" id="cd03794">
    <property type="entry name" value="GT4_WbuB-like"/>
    <property type="match status" value="1"/>
</dbReference>
<comment type="caution">
    <text evidence="2">The sequence shown here is derived from an EMBL/GenBank/DDBJ whole genome shotgun (WGS) entry which is preliminary data.</text>
</comment>
<dbReference type="Gene3D" id="3.40.50.2000">
    <property type="entry name" value="Glycogen Phosphorylase B"/>
    <property type="match status" value="2"/>
</dbReference>
<gene>
    <name evidence="2" type="ORF">EDD60_105137</name>
</gene>
<dbReference type="EMBL" id="SMCQ01000005">
    <property type="protein sequence ID" value="TCW01033.1"/>
    <property type="molecule type" value="Genomic_DNA"/>
</dbReference>
<keyword evidence="2" id="KW-0808">Transferase</keyword>
<sequence length="410" mass="47466">MKKKVVWIVNEYNFPNAIKSRQTNLCRQLTLSGYDAYIVSGSVENKSGRNVLFKNEKFRFVETDEAKGYLINTSSYRRNFERVLVALQFQRRLWNLRNELPMPDVIVSDFAGLFGNIFLKWKKKYGTKVIYDILDLWPEGFVDMGYLKKNSLIAKVLYGMEHKSYREADGIIFSFQGGRDYIIDKGWSKETGGDVDTSDIGYLNNGVDLESVDEQKDKWILDDPDLDTDKFKVVYLGSISAFNGLDVLVETARELQERKVQDVLFLVYGCGNQEEQLKNMAKDYDLNNIKFKGPLDKKYAMNLLSRSNLNLFTFVNTPLLKYGVSPNKLFMYFASGKPVLSMIKPMYDLVQEKKCGISVENDSKIVADAVMKFRTMKNEQYQMYCENARKTAIEYDYKNLVNCLIEKIEK</sequence>
<dbReference type="Proteomes" id="UP000295515">
    <property type="component" value="Unassembled WGS sequence"/>
</dbReference>
<dbReference type="PANTHER" id="PTHR45947:SF3">
    <property type="entry name" value="SULFOQUINOVOSYL TRANSFERASE SQD2"/>
    <property type="match status" value="1"/>
</dbReference>
<evidence type="ECO:0000313" key="2">
    <source>
        <dbReference type="EMBL" id="TCW01033.1"/>
    </source>
</evidence>
<feature type="domain" description="Glycosyl transferase family 1" evidence="1">
    <location>
        <begin position="225"/>
        <end position="390"/>
    </location>
</feature>
<protein>
    <submittedName>
        <fullName evidence="2">Glycosyltransferase involved in cell wall biosynthesis</fullName>
    </submittedName>
</protein>
<dbReference type="RefSeq" id="WP_132226315.1">
    <property type="nucleotide sequence ID" value="NZ_JANKBF010000008.1"/>
</dbReference>